<comment type="function">
    <text evidence="10">Cell wall formation. Catalyzes the transfer of a GlcNAc subunit on undecaprenyl-pyrophosphoryl-MurNAc-pentapeptide (lipid intermediate I) to form undecaprenyl-pyrophosphoryl-MurNAc-(pentapeptide)GlcNAc (lipid intermediate II).</text>
</comment>
<dbReference type="UniPathway" id="UPA00219"/>
<dbReference type="GO" id="GO:0009252">
    <property type="term" value="P:peptidoglycan biosynthetic process"/>
    <property type="evidence" value="ECO:0007669"/>
    <property type="project" value="UniProtKB-UniRule"/>
</dbReference>
<keyword evidence="3 10" id="KW-0328">Glycosyltransferase</keyword>
<dbReference type="GO" id="GO:0050511">
    <property type="term" value="F:undecaprenyldiphospho-muramoylpentapeptide beta-N-acetylglucosaminyltransferase activity"/>
    <property type="evidence" value="ECO:0007669"/>
    <property type="project" value="UniProtKB-UniRule"/>
</dbReference>
<comment type="caution">
    <text evidence="10">Lacks conserved residue(s) required for the propagation of feature annotation.</text>
</comment>
<dbReference type="GO" id="GO:0051301">
    <property type="term" value="P:cell division"/>
    <property type="evidence" value="ECO:0007669"/>
    <property type="project" value="UniProtKB-KW"/>
</dbReference>
<dbReference type="PANTHER" id="PTHR21015">
    <property type="entry name" value="UDP-N-ACETYLGLUCOSAMINE--N-ACETYLMURAMYL-(PENTAPEPTIDE) PYROPHOSPHORYL-UNDECAPRENOL N-ACETYLGLUCOSAMINE TRANSFERASE 1"/>
    <property type="match status" value="1"/>
</dbReference>
<feature type="transmembrane region" description="Helical" evidence="11">
    <location>
        <begin position="91"/>
        <end position="111"/>
    </location>
</feature>
<keyword evidence="9 10" id="KW-0961">Cell wall biogenesis/degradation</keyword>
<keyword evidence="6 10" id="KW-0573">Peptidoglycan synthesis</keyword>
<dbReference type="GO" id="GO:0005886">
    <property type="term" value="C:plasma membrane"/>
    <property type="evidence" value="ECO:0007669"/>
    <property type="project" value="UniProtKB-SubCell"/>
</dbReference>
<accession>A0A2S5R7F1</accession>
<dbReference type="EMBL" id="PHHC01000121">
    <property type="protein sequence ID" value="PPE03266.1"/>
    <property type="molecule type" value="Genomic_DNA"/>
</dbReference>
<comment type="caution">
    <text evidence="14">The sequence shown here is derived from an EMBL/GenBank/DDBJ whole genome shotgun (WGS) entry which is preliminary data.</text>
</comment>
<feature type="domain" description="Glycosyltransferase family 28 N-terminal" evidence="12">
    <location>
        <begin position="2"/>
        <end position="146"/>
    </location>
</feature>
<dbReference type="InterPro" id="IPR007235">
    <property type="entry name" value="Glyco_trans_28_C"/>
</dbReference>
<evidence type="ECO:0000256" key="8">
    <source>
        <dbReference type="ARBA" id="ARBA00023306"/>
    </source>
</evidence>
<dbReference type="InterPro" id="IPR004276">
    <property type="entry name" value="GlycoTrans_28_N"/>
</dbReference>
<evidence type="ECO:0000259" key="12">
    <source>
        <dbReference type="Pfam" id="PF03033"/>
    </source>
</evidence>
<proteinExistence type="inferred from homology"/>
<evidence type="ECO:0000256" key="5">
    <source>
        <dbReference type="ARBA" id="ARBA00022960"/>
    </source>
</evidence>
<keyword evidence="8 10" id="KW-0131">Cell cycle</keyword>
<feature type="binding site" evidence="10">
    <location>
        <position position="196"/>
    </location>
    <ligand>
        <name>UDP-N-acetyl-alpha-D-glucosamine</name>
        <dbReference type="ChEBI" id="CHEBI:57705"/>
    </ligand>
</feature>
<comment type="subcellular location">
    <subcellularLocation>
        <location evidence="10">Cell membrane</location>
        <topology evidence="10">Peripheral membrane protein</topology>
        <orientation evidence="10">Cytoplasmic side</orientation>
    </subcellularLocation>
</comment>
<dbReference type="AlphaFoldDB" id="A0A2S5R7F1"/>
<dbReference type="CDD" id="cd03785">
    <property type="entry name" value="GT28_MurG"/>
    <property type="match status" value="1"/>
</dbReference>
<dbReference type="SUPFAM" id="SSF53756">
    <property type="entry name" value="UDP-Glycosyltransferase/glycogen phosphorylase"/>
    <property type="match status" value="1"/>
</dbReference>
<evidence type="ECO:0000256" key="10">
    <source>
        <dbReference type="HAMAP-Rule" id="MF_00033"/>
    </source>
</evidence>
<name>A0A2S5R7F1_9PROT</name>
<evidence type="ECO:0000313" key="15">
    <source>
        <dbReference type="Proteomes" id="UP000239425"/>
    </source>
</evidence>
<feature type="domain" description="Glycosyl transferase family 28 C-terminal" evidence="13">
    <location>
        <begin position="190"/>
        <end position="353"/>
    </location>
</feature>
<dbReference type="Pfam" id="PF04101">
    <property type="entry name" value="Glyco_tran_28_C"/>
    <property type="match status" value="1"/>
</dbReference>
<feature type="binding site" evidence="10">
    <location>
        <position position="297"/>
    </location>
    <ligand>
        <name>UDP-N-acetyl-alpha-D-glucosamine</name>
        <dbReference type="ChEBI" id="CHEBI:57705"/>
    </ligand>
</feature>
<keyword evidence="11" id="KW-1133">Transmembrane helix</keyword>
<evidence type="ECO:0000313" key="14">
    <source>
        <dbReference type="EMBL" id="PPE03266.1"/>
    </source>
</evidence>
<evidence type="ECO:0000256" key="9">
    <source>
        <dbReference type="ARBA" id="ARBA00023316"/>
    </source>
</evidence>
<keyword evidence="4 10" id="KW-0808">Transferase</keyword>
<dbReference type="Pfam" id="PF03033">
    <property type="entry name" value="Glyco_transf_28"/>
    <property type="match status" value="1"/>
</dbReference>
<evidence type="ECO:0000256" key="3">
    <source>
        <dbReference type="ARBA" id="ARBA00022676"/>
    </source>
</evidence>
<organism evidence="14 15">
    <name type="scientific">Holospora curviuscula</name>
    <dbReference type="NCBI Taxonomy" id="1082868"/>
    <lineage>
        <taxon>Bacteria</taxon>
        <taxon>Pseudomonadati</taxon>
        <taxon>Pseudomonadota</taxon>
        <taxon>Alphaproteobacteria</taxon>
        <taxon>Holosporales</taxon>
        <taxon>Holosporaceae</taxon>
        <taxon>Holospora</taxon>
    </lineage>
</organism>
<evidence type="ECO:0000256" key="1">
    <source>
        <dbReference type="ARBA" id="ARBA00022475"/>
    </source>
</evidence>
<dbReference type="OrthoDB" id="9808936at2"/>
<evidence type="ECO:0000256" key="2">
    <source>
        <dbReference type="ARBA" id="ARBA00022618"/>
    </source>
</evidence>
<dbReference type="EC" id="2.4.1.227" evidence="10"/>
<dbReference type="GO" id="GO:0071555">
    <property type="term" value="P:cell wall organization"/>
    <property type="evidence" value="ECO:0007669"/>
    <property type="project" value="UniProtKB-KW"/>
</dbReference>
<evidence type="ECO:0000259" key="13">
    <source>
        <dbReference type="Pfam" id="PF04101"/>
    </source>
</evidence>
<keyword evidence="15" id="KW-1185">Reference proteome</keyword>
<dbReference type="HAMAP" id="MF_00033">
    <property type="entry name" value="MurG"/>
    <property type="match status" value="1"/>
</dbReference>
<dbReference type="GO" id="GO:0051991">
    <property type="term" value="F:UDP-N-acetyl-D-glucosamine:N-acetylmuramoyl-L-alanyl-D-glutamyl-meso-2,6-diaminopimelyl-D-alanyl-D-alanine-diphosphoundecaprenol 4-beta-N-acetylglucosaminlytransferase activity"/>
    <property type="evidence" value="ECO:0007669"/>
    <property type="project" value="RHEA"/>
</dbReference>
<dbReference type="Proteomes" id="UP000239425">
    <property type="component" value="Unassembled WGS sequence"/>
</dbReference>
<dbReference type="GO" id="GO:0005975">
    <property type="term" value="P:carbohydrate metabolic process"/>
    <property type="evidence" value="ECO:0007669"/>
    <property type="project" value="InterPro"/>
</dbReference>
<keyword evidence="1 10" id="KW-1003">Cell membrane</keyword>
<dbReference type="GO" id="GO:0008360">
    <property type="term" value="P:regulation of cell shape"/>
    <property type="evidence" value="ECO:0007669"/>
    <property type="project" value="UniProtKB-KW"/>
</dbReference>
<evidence type="ECO:0000256" key="4">
    <source>
        <dbReference type="ARBA" id="ARBA00022679"/>
    </source>
</evidence>
<reference evidence="14 15" key="1">
    <citation type="submission" date="2017-11" db="EMBL/GenBank/DDBJ databases">
        <title>Comparative genomic analysis of Holospora spp., intranuclear symbionts of paramecia.</title>
        <authorList>
            <person name="Garushyants S.K."/>
            <person name="Beliavskaya A."/>
            <person name="Malko D.B."/>
            <person name="Logacheva M.D."/>
            <person name="Rautian M.S."/>
            <person name="Gelfand M.S."/>
        </authorList>
    </citation>
    <scope>NUCLEOTIDE SEQUENCE [LARGE SCALE GENOMIC DNA]</scope>
    <source>
        <strain evidence="15">02AZ16</strain>
    </source>
</reference>
<dbReference type="Gene3D" id="3.40.50.2000">
    <property type="entry name" value="Glycogen Phosphorylase B"/>
    <property type="match status" value="2"/>
</dbReference>
<keyword evidence="5 10" id="KW-0133">Cell shape</keyword>
<dbReference type="InterPro" id="IPR006009">
    <property type="entry name" value="GlcNAc_MurG"/>
</dbReference>
<keyword evidence="7 10" id="KW-0472">Membrane</keyword>
<sequence>MVLLIAGGSGGHVFPAIAFAQRLVDMSYPVYFLTDQRGARFIQEYSYLFEHVEVIPNVASAWRGMAYVKLFVAAIEMYLSLRKTRKFFQQYSVQAIFSFGGFMTVMPMIWARLWRTYGKKRVKFFALHQSDRVLGRANRFLSRWIPVVFTGYPDTLGFLKKVHPIVVGTPVRKTFFQIPPMKLPETTLGILILGGSQGASFWSSLILNALAQLSLQHRSRLHVFHQCPEQELSIVKKNYGELSIVCEVRPFFSSLPEVLAQVHVVFSRCGASTAAELACCGRSGFFVPYPHAKDHHQSHNAEFWVSQNAGWSCHQRMLKEEKITLFLQECLEDPKRLLYTGAHAMRLGRKDAAVAMINYWKGCV</sequence>
<comment type="similarity">
    <text evidence="10">Belongs to the glycosyltransferase 28 family. MurG subfamily.</text>
</comment>
<evidence type="ECO:0000256" key="6">
    <source>
        <dbReference type="ARBA" id="ARBA00022984"/>
    </source>
</evidence>
<feature type="binding site" evidence="10">
    <location>
        <position position="172"/>
    </location>
    <ligand>
        <name>UDP-N-acetyl-alpha-D-glucosamine</name>
        <dbReference type="ChEBI" id="CHEBI:57705"/>
    </ligand>
</feature>
<gene>
    <name evidence="10" type="primary">murG</name>
    <name evidence="14" type="ORF">HCUR_01287</name>
</gene>
<comment type="pathway">
    <text evidence="10">Cell wall biogenesis; peptidoglycan biosynthesis.</text>
</comment>
<keyword evidence="2 10" id="KW-0132">Cell division</keyword>
<evidence type="ECO:0000256" key="11">
    <source>
        <dbReference type="SAM" id="Phobius"/>
    </source>
</evidence>
<keyword evidence="11" id="KW-0812">Transmembrane</keyword>
<evidence type="ECO:0000256" key="7">
    <source>
        <dbReference type="ARBA" id="ARBA00023136"/>
    </source>
</evidence>
<dbReference type="PANTHER" id="PTHR21015:SF22">
    <property type="entry name" value="GLYCOSYLTRANSFERASE"/>
    <property type="match status" value="1"/>
</dbReference>
<feature type="binding site" evidence="10">
    <location>
        <begin position="9"/>
        <end position="11"/>
    </location>
    <ligand>
        <name>UDP-N-acetyl-alpha-D-glucosamine</name>
        <dbReference type="ChEBI" id="CHEBI:57705"/>
    </ligand>
</feature>
<comment type="catalytic activity">
    <reaction evidence="10">
        <text>di-trans,octa-cis-undecaprenyl diphospho-N-acetyl-alpha-D-muramoyl-L-alanyl-D-glutamyl-meso-2,6-diaminopimeloyl-D-alanyl-D-alanine + UDP-N-acetyl-alpha-D-glucosamine = di-trans,octa-cis-undecaprenyl diphospho-[N-acetyl-alpha-D-glucosaminyl-(1-&gt;4)]-N-acetyl-alpha-D-muramoyl-L-alanyl-D-glutamyl-meso-2,6-diaminopimeloyl-D-alanyl-D-alanine + UDP + H(+)</text>
        <dbReference type="Rhea" id="RHEA:31227"/>
        <dbReference type="ChEBI" id="CHEBI:15378"/>
        <dbReference type="ChEBI" id="CHEBI:57705"/>
        <dbReference type="ChEBI" id="CHEBI:58223"/>
        <dbReference type="ChEBI" id="CHEBI:61387"/>
        <dbReference type="ChEBI" id="CHEBI:61388"/>
        <dbReference type="EC" id="2.4.1.227"/>
    </reaction>
</comment>
<protein>
    <recommendedName>
        <fullName evidence="10">UDP-N-acetylglucosamine--N-acetylmuramyl-(pentapeptide) pyrophosphoryl-undecaprenol N-acetylglucosamine transferase</fullName>
        <ecNumber evidence="10">2.4.1.227</ecNumber>
    </recommendedName>
    <alternativeName>
        <fullName evidence="10">Undecaprenyl-PP-MurNAc-pentapeptide-UDPGlcNAc GlcNAc transferase</fullName>
    </alternativeName>
</protein>